<keyword evidence="3" id="KW-1185">Reference proteome</keyword>
<dbReference type="Proteomes" id="UP000765509">
    <property type="component" value="Unassembled WGS sequence"/>
</dbReference>
<evidence type="ECO:0000313" key="3">
    <source>
        <dbReference type="Proteomes" id="UP000765509"/>
    </source>
</evidence>
<reference evidence="2" key="1">
    <citation type="submission" date="2021-03" db="EMBL/GenBank/DDBJ databases">
        <title>Draft genome sequence of rust myrtle Austropuccinia psidii MF-1, a brazilian biotype.</title>
        <authorList>
            <person name="Quecine M.C."/>
            <person name="Pachon D.M.R."/>
            <person name="Bonatelli M.L."/>
            <person name="Correr F.H."/>
            <person name="Franceschini L.M."/>
            <person name="Leite T.F."/>
            <person name="Margarido G.R.A."/>
            <person name="Almeida C.A."/>
            <person name="Ferrarezi J.A."/>
            <person name="Labate C.A."/>
        </authorList>
    </citation>
    <scope>NUCLEOTIDE SEQUENCE</scope>
    <source>
        <strain evidence="2">MF-1</strain>
    </source>
</reference>
<organism evidence="2 3">
    <name type="scientific">Austropuccinia psidii MF-1</name>
    <dbReference type="NCBI Taxonomy" id="1389203"/>
    <lineage>
        <taxon>Eukaryota</taxon>
        <taxon>Fungi</taxon>
        <taxon>Dikarya</taxon>
        <taxon>Basidiomycota</taxon>
        <taxon>Pucciniomycotina</taxon>
        <taxon>Pucciniomycetes</taxon>
        <taxon>Pucciniales</taxon>
        <taxon>Sphaerophragmiaceae</taxon>
        <taxon>Austropuccinia</taxon>
    </lineage>
</organism>
<name>A0A9Q3GMT1_9BASI</name>
<evidence type="ECO:0000313" key="2">
    <source>
        <dbReference type="EMBL" id="MBW0472644.1"/>
    </source>
</evidence>
<feature type="region of interest" description="Disordered" evidence="1">
    <location>
        <begin position="91"/>
        <end position="111"/>
    </location>
</feature>
<proteinExistence type="predicted"/>
<comment type="caution">
    <text evidence="2">The sequence shown here is derived from an EMBL/GenBank/DDBJ whole genome shotgun (WGS) entry which is preliminary data.</text>
</comment>
<accession>A0A9Q3GMT1</accession>
<dbReference type="AlphaFoldDB" id="A0A9Q3GMT1"/>
<dbReference type="EMBL" id="AVOT02003154">
    <property type="protein sequence ID" value="MBW0472644.1"/>
    <property type="molecule type" value="Genomic_DNA"/>
</dbReference>
<gene>
    <name evidence="2" type="ORF">O181_012359</name>
</gene>
<sequence length="119" mass="13735">MGYEIREKLDDYQDPRPEFLLEYQEEKHIKIQDIQLKEGMPQDTENKNWCKHTEDAQIFLVTPSKGMAYIHGKATRMTVCIDNSVTGALGKKNKSGLARSNQGTHLEDSKRIKKIKIEN</sequence>
<protein>
    <submittedName>
        <fullName evidence="2">Uncharacterized protein</fullName>
    </submittedName>
</protein>
<evidence type="ECO:0000256" key="1">
    <source>
        <dbReference type="SAM" id="MobiDB-lite"/>
    </source>
</evidence>